<dbReference type="Gene3D" id="3.40.50.300">
    <property type="entry name" value="P-loop containing nucleotide triphosphate hydrolases"/>
    <property type="match status" value="1"/>
</dbReference>
<sequence length="283" mass="31483">MLEEEEKTKRPYSLRQAEICIEREGMTFPILADLDMELRQGEWLALIGHNGSGKSTLAKVIGGYIPLNRGEIDKGWLEGNVVRMVLQHPETQLVGETVHEDILFGLEHAGVPVREMEHRALSALKQVGLEDWLDSPCRALSGGQKQLLALAGCISAGSSLLILDEATSMLDKASRSAVMKQVQELNKRGHTVIWITQWMEELYPADRVLALHQGRKIYDGAPIPFFYARQNETGLTACEDLGFVSPYAVRVTQKLAEQGIVLPDYPLSTLKLADMVEKYGNTI</sequence>
<evidence type="ECO:0000313" key="10">
    <source>
        <dbReference type="EMBL" id="AVF25294.1"/>
    </source>
</evidence>
<dbReference type="GO" id="GO:0042626">
    <property type="term" value="F:ATPase-coupled transmembrane transporter activity"/>
    <property type="evidence" value="ECO:0007669"/>
    <property type="project" value="TreeGrafter"/>
</dbReference>
<reference evidence="11" key="1">
    <citation type="submission" date="2017-02" db="EMBL/GenBank/DDBJ databases">
        <title>Delineation of Paenibacillus larvae strains originating from foulbrood outbreaks.</title>
        <authorList>
            <person name="Beims H."/>
            <person name="Bunk B."/>
            <person name="Sproeer C."/>
            <person name="Mohr K.I."/>
            <person name="Pradella S."/>
            <person name="Guenther G."/>
            <person name="Rohde M."/>
            <person name="von der Ohe W."/>
            <person name="Steinert M."/>
        </authorList>
    </citation>
    <scope>NUCLEOTIDE SEQUENCE [LARGE SCALE GENOMIC DNA]</scope>
    <source>
        <strain evidence="11">Eric_III</strain>
    </source>
</reference>
<evidence type="ECO:0000256" key="3">
    <source>
        <dbReference type="ARBA" id="ARBA00022448"/>
    </source>
</evidence>
<dbReference type="InterPro" id="IPR003439">
    <property type="entry name" value="ABC_transporter-like_ATP-bd"/>
</dbReference>
<evidence type="ECO:0000256" key="6">
    <source>
        <dbReference type="ARBA" id="ARBA00022840"/>
    </source>
</evidence>
<keyword evidence="5" id="KW-0547">Nucleotide-binding</keyword>
<organism evidence="10 11">
    <name type="scientific">Paenibacillus larvae subsp. larvae</name>
    <dbReference type="NCBI Taxonomy" id="147375"/>
    <lineage>
        <taxon>Bacteria</taxon>
        <taxon>Bacillati</taxon>
        <taxon>Bacillota</taxon>
        <taxon>Bacilli</taxon>
        <taxon>Bacillales</taxon>
        <taxon>Paenibacillaceae</taxon>
        <taxon>Paenibacillus</taxon>
    </lineage>
</organism>
<gene>
    <name evidence="10" type="ORF">ERICIII_01090</name>
</gene>
<evidence type="ECO:0000256" key="4">
    <source>
        <dbReference type="ARBA" id="ARBA00022475"/>
    </source>
</evidence>
<dbReference type="PANTHER" id="PTHR43553">
    <property type="entry name" value="HEAVY METAL TRANSPORTER"/>
    <property type="match status" value="1"/>
</dbReference>
<dbReference type="RefSeq" id="WP_149867766.1">
    <property type="nucleotide sequence ID" value="NZ_CP019655.1"/>
</dbReference>
<dbReference type="EMBL" id="CP019655">
    <property type="protein sequence ID" value="AVF25294.1"/>
    <property type="molecule type" value="Genomic_DNA"/>
</dbReference>
<comment type="similarity">
    <text evidence="2">Belongs to the ABC transporter superfamily.</text>
</comment>
<dbReference type="SMART" id="SM00382">
    <property type="entry name" value="AAA"/>
    <property type="match status" value="1"/>
</dbReference>
<keyword evidence="8" id="KW-0472">Membrane</keyword>
<dbReference type="InterPro" id="IPR003593">
    <property type="entry name" value="AAA+_ATPase"/>
</dbReference>
<name>A0A2L1UAX8_9BACL</name>
<keyword evidence="6 10" id="KW-0067">ATP-binding</keyword>
<dbReference type="STRING" id="147375.BXP28_12995"/>
<protein>
    <submittedName>
        <fullName evidence="10">Energy-coupling factor transporter ATP-binding protein</fullName>
    </submittedName>
</protein>
<dbReference type="PANTHER" id="PTHR43553:SF24">
    <property type="entry name" value="ENERGY-COUPLING FACTOR TRANSPORTER ATP-BINDING PROTEIN ECFA1"/>
    <property type="match status" value="1"/>
</dbReference>
<evidence type="ECO:0000256" key="8">
    <source>
        <dbReference type="ARBA" id="ARBA00023136"/>
    </source>
</evidence>
<dbReference type="CDD" id="cd03225">
    <property type="entry name" value="ABC_cobalt_CbiO_domain1"/>
    <property type="match status" value="1"/>
</dbReference>
<dbReference type="PROSITE" id="PS00211">
    <property type="entry name" value="ABC_TRANSPORTER_1"/>
    <property type="match status" value="1"/>
</dbReference>
<evidence type="ECO:0000313" key="11">
    <source>
        <dbReference type="Proteomes" id="UP000239833"/>
    </source>
</evidence>
<evidence type="ECO:0000256" key="7">
    <source>
        <dbReference type="ARBA" id="ARBA00022967"/>
    </source>
</evidence>
<accession>A0A2L1UAX8</accession>
<dbReference type="InterPro" id="IPR015856">
    <property type="entry name" value="ABC_transpr_CbiO/EcfA_su"/>
</dbReference>
<keyword evidence="3" id="KW-0813">Transport</keyword>
<keyword evidence="4" id="KW-1003">Cell membrane</keyword>
<keyword evidence="7" id="KW-1278">Translocase</keyword>
<dbReference type="SUPFAM" id="SSF52540">
    <property type="entry name" value="P-loop containing nucleoside triphosphate hydrolases"/>
    <property type="match status" value="1"/>
</dbReference>
<feature type="domain" description="ABC transporter" evidence="9">
    <location>
        <begin position="14"/>
        <end position="238"/>
    </location>
</feature>
<evidence type="ECO:0000256" key="5">
    <source>
        <dbReference type="ARBA" id="ARBA00022741"/>
    </source>
</evidence>
<dbReference type="InterPro" id="IPR050095">
    <property type="entry name" value="ECF_ABC_transporter_ATP-bd"/>
</dbReference>
<dbReference type="Proteomes" id="UP000239833">
    <property type="component" value="Chromosome"/>
</dbReference>
<dbReference type="GO" id="GO:0043190">
    <property type="term" value="C:ATP-binding cassette (ABC) transporter complex"/>
    <property type="evidence" value="ECO:0007669"/>
    <property type="project" value="TreeGrafter"/>
</dbReference>
<comment type="subcellular location">
    <subcellularLocation>
        <location evidence="1">Cell membrane</location>
        <topology evidence="1">Peripheral membrane protein</topology>
    </subcellularLocation>
</comment>
<dbReference type="InterPro" id="IPR017871">
    <property type="entry name" value="ABC_transporter-like_CS"/>
</dbReference>
<evidence type="ECO:0000259" key="9">
    <source>
        <dbReference type="PROSITE" id="PS50893"/>
    </source>
</evidence>
<dbReference type="InterPro" id="IPR027417">
    <property type="entry name" value="P-loop_NTPase"/>
</dbReference>
<dbReference type="PROSITE" id="PS50893">
    <property type="entry name" value="ABC_TRANSPORTER_2"/>
    <property type="match status" value="1"/>
</dbReference>
<proteinExistence type="inferred from homology"/>
<dbReference type="GO" id="GO:0005524">
    <property type="term" value="F:ATP binding"/>
    <property type="evidence" value="ECO:0007669"/>
    <property type="project" value="UniProtKB-KW"/>
</dbReference>
<dbReference type="Pfam" id="PF00005">
    <property type="entry name" value="ABC_tran"/>
    <property type="match status" value="1"/>
</dbReference>
<evidence type="ECO:0000256" key="1">
    <source>
        <dbReference type="ARBA" id="ARBA00004202"/>
    </source>
</evidence>
<dbReference type="AlphaFoldDB" id="A0A2L1UAX8"/>
<evidence type="ECO:0000256" key="2">
    <source>
        <dbReference type="ARBA" id="ARBA00005417"/>
    </source>
</evidence>
<dbReference type="GO" id="GO:0016887">
    <property type="term" value="F:ATP hydrolysis activity"/>
    <property type="evidence" value="ECO:0007669"/>
    <property type="project" value="InterPro"/>
</dbReference>
<dbReference type="GeneID" id="64217896"/>